<protein>
    <submittedName>
        <fullName evidence="5">Uncharacterized protein</fullName>
    </submittedName>
</protein>
<evidence type="ECO:0000256" key="4">
    <source>
        <dbReference type="ARBA" id="ARBA00023136"/>
    </source>
</evidence>
<organism evidence="5 6">
    <name type="scientific">Mycobacterium gordonae</name>
    <dbReference type="NCBI Taxonomy" id="1778"/>
    <lineage>
        <taxon>Bacteria</taxon>
        <taxon>Bacillati</taxon>
        <taxon>Actinomycetota</taxon>
        <taxon>Actinomycetes</taxon>
        <taxon>Mycobacteriales</taxon>
        <taxon>Mycobacteriaceae</taxon>
        <taxon>Mycobacterium</taxon>
    </lineage>
</organism>
<keyword evidence="4" id="KW-0472">Membrane</keyword>
<evidence type="ECO:0000313" key="6">
    <source>
        <dbReference type="Proteomes" id="UP000093757"/>
    </source>
</evidence>
<dbReference type="AlphaFoldDB" id="A0A1A6BMC4"/>
<dbReference type="InterPro" id="IPR027469">
    <property type="entry name" value="Cation_efflux_TMD_sf"/>
</dbReference>
<dbReference type="SUPFAM" id="SSF161111">
    <property type="entry name" value="Cation efflux protein transmembrane domain-like"/>
    <property type="match status" value="1"/>
</dbReference>
<gene>
    <name evidence="5" type="ORF">A9W98_09975</name>
</gene>
<evidence type="ECO:0000313" key="5">
    <source>
        <dbReference type="EMBL" id="OBS03359.1"/>
    </source>
</evidence>
<comment type="subcellular location">
    <subcellularLocation>
        <location evidence="1">Membrane</location>
        <topology evidence="1">Multi-pass membrane protein</topology>
    </subcellularLocation>
</comment>
<name>A0A1A6BMC4_MYCGO</name>
<evidence type="ECO:0000256" key="2">
    <source>
        <dbReference type="ARBA" id="ARBA00022692"/>
    </source>
</evidence>
<comment type="caution">
    <text evidence="5">The sequence shown here is derived from an EMBL/GenBank/DDBJ whole genome shotgun (WGS) entry which is preliminary data.</text>
</comment>
<keyword evidence="3" id="KW-1133">Transmembrane helix</keyword>
<proteinExistence type="predicted"/>
<sequence length="111" mass="12765">MWLVYEGVRRLITPPEVAGPLVLFHRAGRDRDRYRRRPVDQPRQPHQLERRGAFHHILNDLYAFTGTAIAGAVVWATAFARAEAIAALVVAGLMVKETPPARWTYWWSFRA</sequence>
<keyword evidence="2" id="KW-0812">Transmembrane</keyword>
<dbReference type="Proteomes" id="UP000093757">
    <property type="component" value="Unassembled WGS sequence"/>
</dbReference>
<accession>A0A1A6BMC4</accession>
<evidence type="ECO:0000256" key="3">
    <source>
        <dbReference type="ARBA" id="ARBA00022989"/>
    </source>
</evidence>
<dbReference type="EMBL" id="MAEM01000078">
    <property type="protein sequence ID" value="OBS03359.1"/>
    <property type="molecule type" value="Genomic_DNA"/>
</dbReference>
<dbReference type="GO" id="GO:0016020">
    <property type="term" value="C:membrane"/>
    <property type="evidence" value="ECO:0007669"/>
    <property type="project" value="UniProtKB-SubCell"/>
</dbReference>
<reference evidence="5 6" key="1">
    <citation type="submission" date="2016-06" db="EMBL/GenBank/DDBJ databases">
        <authorList>
            <person name="Kjaerup R.B."/>
            <person name="Dalgaard T.S."/>
            <person name="Juul-Madsen H.R."/>
        </authorList>
    </citation>
    <scope>NUCLEOTIDE SEQUENCE [LARGE SCALE GENOMIC DNA]</scope>
    <source>
        <strain evidence="5 6">1245752.6</strain>
    </source>
</reference>
<evidence type="ECO:0000256" key="1">
    <source>
        <dbReference type="ARBA" id="ARBA00004141"/>
    </source>
</evidence>